<evidence type="ECO:0000256" key="1">
    <source>
        <dbReference type="SAM" id="MobiDB-lite"/>
    </source>
</evidence>
<reference evidence="2 3" key="1">
    <citation type="submission" date="2018-11" db="EMBL/GenBank/DDBJ databases">
        <title>Phylogenetic determinants of toxin gene distribution in genomes of Brevibacillus laterosporus.</title>
        <authorList>
            <person name="Glare T.R."/>
            <person name="Durrant A."/>
            <person name="Berry C."/>
            <person name="Palma L."/>
            <person name="Ormskirk M."/>
            <person name="Cox M.O."/>
        </authorList>
    </citation>
    <scope>NUCLEOTIDE SEQUENCE [LARGE SCALE GENOMIC DNA]</scope>
    <source>
        <strain evidence="2 3">1821L</strain>
    </source>
</reference>
<dbReference type="OrthoDB" id="1907642at2"/>
<sequence>MFSFLKNILSGDEKDTATLPKSKEQSVLPVKKSDKQAPVKKGGKSGKTTQQQKKANGLATRVTELSLHPLWERELDNMQKYSMSFMANQLEPLEEGNIAISGFNMVPHEDGVEIAAFVRNASNKPVVLGKMTLLIMFEGDKLFTRQEFDLGELGEIPAFHARPWNFIFTREHFITTNVLLQNWRLAFELAQKKMVLPQNLELEESWMASLTDDQKKFFIELAKKLPELKEGEVNVQSVQAKQNDEGMIRTILLIRNGSTQNLSFEQLPLALFDATGEKVAEGVFQLKDFVVNAQTSKPWMFIFPKESILKENVDLSQWRVQLAQN</sequence>
<protein>
    <submittedName>
        <fullName evidence="2">Accessory Sec system S-layer assembly protein</fullName>
    </submittedName>
</protein>
<feature type="region of interest" description="Disordered" evidence="1">
    <location>
        <begin position="13"/>
        <end position="58"/>
    </location>
</feature>
<dbReference type="NCBIfam" id="TIGR04399">
    <property type="entry name" value="acc_Sec_SLAP"/>
    <property type="match status" value="1"/>
</dbReference>
<name>A0A502IFX7_BRELA</name>
<evidence type="ECO:0000313" key="2">
    <source>
        <dbReference type="EMBL" id="QDX91599.1"/>
    </source>
</evidence>
<dbReference type="EMBL" id="CP033464">
    <property type="protein sequence ID" value="QDX91599.1"/>
    <property type="molecule type" value="Genomic_DNA"/>
</dbReference>
<dbReference type="InterPro" id="IPR030910">
    <property type="entry name" value="SLAP_dom"/>
</dbReference>
<feature type="compositionally biased region" description="Basic and acidic residues" evidence="1">
    <location>
        <begin position="13"/>
        <end position="24"/>
    </location>
</feature>
<evidence type="ECO:0000313" key="3">
    <source>
        <dbReference type="Proteomes" id="UP000319432"/>
    </source>
</evidence>
<gene>
    <name evidence="2" type="ORF">EEL30_03975</name>
</gene>
<proteinExistence type="predicted"/>
<organism evidence="2 3">
    <name type="scientific">Brevibacillus laterosporus</name>
    <name type="common">Bacillus laterosporus</name>
    <dbReference type="NCBI Taxonomy" id="1465"/>
    <lineage>
        <taxon>Bacteria</taxon>
        <taxon>Bacillati</taxon>
        <taxon>Bacillota</taxon>
        <taxon>Bacilli</taxon>
        <taxon>Bacillales</taxon>
        <taxon>Paenibacillaceae</taxon>
        <taxon>Brevibacillus</taxon>
    </lineage>
</organism>
<dbReference type="Proteomes" id="UP000319432">
    <property type="component" value="Chromosome"/>
</dbReference>
<dbReference type="InterPro" id="IPR030911">
    <property type="entry name" value="Sec_acc_SLAP"/>
</dbReference>
<keyword evidence="3" id="KW-1185">Reference proteome</keyword>
<accession>A0A502IFX7</accession>
<dbReference type="NCBIfam" id="TIGR04398">
    <property type="entry name" value="SLAP_DUP"/>
    <property type="match status" value="2"/>
</dbReference>
<dbReference type="AlphaFoldDB" id="A0A502IFX7"/>